<evidence type="ECO:0000256" key="2">
    <source>
        <dbReference type="ARBA" id="ARBA00023125"/>
    </source>
</evidence>
<feature type="domain" description="HTH gntR-type" evidence="4">
    <location>
        <begin position="6"/>
        <end position="73"/>
    </location>
</feature>
<dbReference type="InterPro" id="IPR036390">
    <property type="entry name" value="WH_DNA-bd_sf"/>
</dbReference>
<evidence type="ECO:0000256" key="1">
    <source>
        <dbReference type="ARBA" id="ARBA00023015"/>
    </source>
</evidence>
<gene>
    <name evidence="5" type="ORF">LHA26_13090</name>
</gene>
<protein>
    <submittedName>
        <fullName evidence="5">GntR family transcriptional regulator</fullName>
    </submittedName>
</protein>
<dbReference type="CDD" id="cd07377">
    <property type="entry name" value="WHTH_GntR"/>
    <property type="match status" value="1"/>
</dbReference>
<dbReference type="Pfam" id="PF00392">
    <property type="entry name" value="GntR"/>
    <property type="match status" value="1"/>
</dbReference>
<dbReference type="Gene3D" id="1.20.120.530">
    <property type="entry name" value="GntR ligand-binding domain-like"/>
    <property type="match status" value="1"/>
</dbReference>
<dbReference type="InterPro" id="IPR011711">
    <property type="entry name" value="GntR_C"/>
</dbReference>
<sequence length="234" mass="25489">MSIVVRTLSEQIFNIVREQIVTGKLPVEQAIRQDALANELGVSKIPLREALARLEQEGLLVSQANRGFFVRAMSAGEAEEIFALRLSIEPEAVAAAARAADETAQEAARAALVALDEAAHAHLDFVAARNRDFHMALVRPGGRVLTSQLVERLQILSERYVFKHLEPAGREDRAHLEHAVLLEAWLARDEARAKQLAAEHIGGTLADLRRQLGAGDGQPPVVVAEGSKALRGRL</sequence>
<dbReference type="PROSITE" id="PS50949">
    <property type="entry name" value="HTH_GNTR"/>
    <property type="match status" value="1"/>
</dbReference>
<accession>A0ABY4X5S5</accession>
<dbReference type="InterPro" id="IPR000524">
    <property type="entry name" value="Tscrpt_reg_HTH_GntR"/>
</dbReference>
<evidence type="ECO:0000313" key="6">
    <source>
        <dbReference type="Proteomes" id="UP001056937"/>
    </source>
</evidence>
<name>A0ABY4X5S5_9SPHN</name>
<keyword evidence="6" id="KW-1185">Reference proteome</keyword>
<keyword evidence="2" id="KW-0238">DNA-binding</keyword>
<dbReference type="RefSeq" id="WP_252166035.1">
    <property type="nucleotide sequence ID" value="NZ_CP084930.1"/>
</dbReference>
<evidence type="ECO:0000256" key="3">
    <source>
        <dbReference type="ARBA" id="ARBA00023163"/>
    </source>
</evidence>
<proteinExistence type="predicted"/>
<dbReference type="Proteomes" id="UP001056937">
    <property type="component" value="Chromosome 1"/>
</dbReference>
<dbReference type="SMART" id="SM00345">
    <property type="entry name" value="HTH_GNTR"/>
    <property type="match status" value="1"/>
</dbReference>
<dbReference type="InterPro" id="IPR036388">
    <property type="entry name" value="WH-like_DNA-bd_sf"/>
</dbReference>
<dbReference type="PANTHER" id="PTHR43537">
    <property type="entry name" value="TRANSCRIPTIONAL REGULATOR, GNTR FAMILY"/>
    <property type="match status" value="1"/>
</dbReference>
<dbReference type="PANTHER" id="PTHR43537:SF24">
    <property type="entry name" value="GLUCONATE OPERON TRANSCRIPTIONAL REPRESSOR"/>
    <property type="match status" value="1"/>
</dbReference>
<dbReference type="Pfam" id="PF07729">
    <property type="entry name" value="FCD"/>
    <property type="match status" value="1"/>
</dbReference>
<dbReference type="EMBL" id="CP084930">
    <property type="protein sequence ID" value="USI72226.1"/>
    <property type="molecule type" value="Genomic_DNA"/>
</dbReference>
<keyword evidence="3" id="KW-0804">Transcription</keyword>
<reference evidence="5" key="1">
    <citation type="journal article" date="2022" name="Toxins">
        <title>Genomic Analysis of Sphingopyxis sp. USTB-05 for Biodegrading Cyanobacterial Hepatotoxins.</title>
        <authorList>
            <person name="Liu C."/>
            <person name="Xu Q."/>
            <person name="Zhao Z."/>
            <person name="Zhang H."/>
            <person name="Liu X."/>
            <person name="Yin C."/>
            <person name="Liu Y."/>
            <person name="Yan H."/>
        </authorList>
    </citation>
    <scope>NUCLEOTIDE SEQUENCE</scope>
    <source>
        <strain evidence="5">NBD5</strain>
    </source>
</reference>
<evidence type="ECO:0000259" key="4">
    <source>
        <dbReference type="PROSITE" id="PS50949"/>
    </source>
</evidence>
<dbReference type="SUPFAM" id="SSF46785">
    <property type="entry name" value="Winged helix' DNA-binding domain"/>
    <property type="match status" value="1"/>
</dbReference>
<dbReference type="SUPFAM" id="SSF48008">
    <property type="entry name" value="GntR ligand-binding domain-like"/>
    <property type="match status" value="1"/>
</dbReference>
<dbReference type="SMART" id="SM00895">
    <property type="entry name" value="FCD"/>
    <property type="match status" value="1"/>
</dbReference>
<keyword evidence="1" id="KW-0805">Transcription regulation</keyword>
<dbReference type="InterPro" id="IPR008920">
    <property type="entry name" value="TF_FadR/GntR_C"/>
</dbReference>
<dbReference type="Gene3D" id="1.10.10.10">
    <property type="entry name" value="Winged helix-like DNA-binding domain superfamily/Winged helix DNA-binding domain"/>
    <property type="match status" value="1"/>
</dbReference>
<organism evidence="5 6">
    <name type="scientific">Sphingomonas morindae</name>
    <dbReference type="NCBI Taxonomy" id="1541170"/>
    <lineage>
        <taxon>Bacteria</taxon>
        <taxon>Pseudomonadati</taxon>
        <taxon>Pseudomonadota</taxon>
        <taxon>Alphaproteobacteria</taxon>
        <taxon>Sphingomonadales</taxon>
        <taxon>Sphingomonadaceae</taxon>
        <taxon>Sphingomonas</taxon>
    </lineage>
</organism>
<evidence type="ECO:0000313" key="5">
    <source>
        <dbReference type="EMBL" id="USI72226.1"/>
    </source>
</evidence>